<evidence type="ECO:0000256" key="4">
    <source>
        <dbReference type="SAM" id="SignalP"/>
    </source>
</evidence>
<dbReference type="Proteomes" id="UP001176961">
    <property type="component" value="Unassembled WGS sequence"/>
</dbReference>
<dbReference type="InterPro" id="IPR011001">
    <property type="entry name" value="Saposin-like"/>
</dbReference>
<feature type="signal peptide" evidence="4">
    <location>
        <begin position="1"/>
        <end position="16"/>
    </location>
</feature>
<evidence type="ECO:0000313" key="7">
    <source>
        <dbReference type="Proteomes" id="UP001176961"/>
    </source>
</evidence>
<dbReference type="InterPro" id="IPR008139">
    <property type="entry name" value="SaposinB_dom"/>
</dbReference>
<dbReference type="SUPFAM" id="SSF47862">
    <property type="entry name" value="Saposin"/>
    <property type="match status" value="2"/>
</dbReference>
<feature type="domain" description="Saposin B-type" evidence="5">
    <location>
        <begin position="178"/>
        <end position="254"/>
    </location>
</feature>
<evidence type="ECO:0000313" key="6">
    <source>
        <dbReference type="EMBL" id="CAJ0601233.1"/>
    </source>
</evidence>
<dbReference type="PANTHER" id="PTHR11480:SF91">
    <property type="entry name" value="SAPOSIN B-TYPE DOMAIN-CONTAINING PROTEIN"/>
    <property type="match status" value="1"/>
</dbReference>
<name>A0AA36M839_CYLNA</name>
<keyword evidence="4" id="KW-0732">Signal</keyword>
<gene>
    <name evidence="6" type="ORF">CYNAS_LOCUS13216</name>
</gene>
<evidence type="ECO:0000256" key="3">
    <source>
        <dbReference type="SAM" id="MobiDB-lite"/>
    </source>
</evidence>
<dbReference type="PROSITE" id="PS50015">
    <property type="entry name" value="SAP_B"/>
    <property type="match status" value="2"/>
</dbReference>
<dbReference type="InterPro" id="IPR051428">
    <property type="entry name" value="Sphingo_Act-Surfact_Prot"/>
</dbReference>
<dbReference type="EMBL" id="CATQJL010000305">
    <property type="protein sequence ID" value="CAJ0601233.1"/>
    <property type="molecule type" value="Genomic_DNA"/>
</dbReference>
<proteinExistence type="predicted"/>
<comment type="caution">
    <text evidence="6">The sequence shown here is derived from an EMBL/GenBank/DDBJ whole genome shotgun (WGS) entry which is preliminary data.</text>
</comment>
<feature type="compositionally biased region" description="Low complexity" evidence="3">
    <location>
        <begin position="129"/>
        <end position="152"/>
    </location>
</feature>
<evidence type="ECO:0000259" key="5">
    <source>
        <dbReference type="PROSITE" id="PS50015"/>
    </source>
</evidence>
<evidence type="ECO:0000256" key="2">
    <source>
        <dbReference type="ARBA" id="ARBA00023180"/>
    </source>
</evidence>
<feature type="domain" description="Saposin B-type" evidence="5">
    <location>
        <begin position="41"/>
        <end position="120"/>
    </location>
</feature>
<dbReference type="Pfam" id="PF03489">
    <property type="entry name" value="SapB_2"/>
    <property type="match status" value="1"/>
</dbReference>
<organism evidence="6 7">
    <name type="scientific">Cylicocyclus nassatus</name>
    <name type="common">Nematode worm</name>
    <dbReference type="NCBI Taxonomy" id="53992"/>
    <lineage>
        <taxon>Eukaryota</taxon>
        <taxon>Metazoa</taxon>
        <taxon>Ecdysozoa</taxon>
        <taxon>Nematoda</taxon>
        <taxon>Chromadorea</taxon>
        <taxon>Rhabditida</taxon>
        <taxon>Rhabditina</taxon>
        <taxon>Rhabditomorpha</taxon>
        <taxon>Strongyloidea</taxon>
        <taxon>Strongylidae</taxon>
        <taxon>Cylicocyclus</taxon>
    </lineage>
</organism>
<dbReference type="PANTHER" id="PTHR11480">
    <property type="entry name" value="SAPOSIN-RELATED"/>
    <property type="match status" value="1"/>
</dbReference>
<reference evidence="6" key="1">
    <citation type="submission" date="2023-07" db="EMBL/GenBank/DDBJ databases">
        <authorList>
            <consortium name="CYATHOMIX"/>
        </authorList>
    </citation>
    <scope>NUCLEOTIDE SEQUENCE</scope>
    <source>
        <strain evidence="6">N/A</strain>
    </source>
</reference>
<feature type="chain" id="PRO_5041421235" description="Saposin B-type domain-containing protein" evidence="4">
    <location>
        <begin position="17"/>
        <end position="254"/>
    </location>
</feature>
<dbReference type="InterPro" id="IPR008138">
    <property type="entry name" value="SapB_2"/>
</dbReference>
<keyword evidence="7" id="KW-1185">Reference proteome</keyword>
<protein>
    <recommendedName>
        <fullName evidence="5">Saposin B-type domain-containing protein</fullName>
    </recommendedName>
</protein>
<dbReference type="SMART" id="SM00741">
    <property type="entry name" value="SapB"/>
    <property type="match status" value="2"/>
</dbReference>
<sequence length="254" mass="28607">MQIVLVLAVTISITHAYFGWSSSKDYNFVDERPSTSVPSASNLACFFCSQLLSVTKHRVGLSQNQLRAVLHDKCRVLPIVLKDQCFTFVETSLPEIYFSLNYDFSTKDICIRLNLCEEHNPFKTVAPISSTTTTTNSNASGNETTDSTTEKTATTRHKARVDRTERRSAELTNKLEEKRITCAFCERMLENAKNYAVTAKADINSFATTACSKLPQGRYTEHCYQLAEQKIAELAKFVDQQVIEALWCAELNQC</sequence>
<accession>A0AA36M839</accession>
<keyword evidence="1" id="KW-1015">Disulfide bond</keyword>
<dbReference type="Gene3D" id="1.10.225.10">
    <property type="entry name" value="Saposin-like"/>
    <property type="match status" value="2"/>
</dbReference>
<feature type="region of interest" description="Disordered" evidence="3">
    <location>
        <begin position="127"/>
        <end position="157"/>
    </location>
</feature>
<keyword evidence="2" id="KW-0325">Glycoprotein</keyword>
<dbReference type="AlphaFoldDB" id="A0AA36M839"/>
<evidence type="ECO:0000256" key="1">
    <source>
        <dbReference type="ARBA" id="ARBA00023157"/>
    </source>
</evidence>